<dbReference type="InterPro" id="IPR025150">
    <property type="entry name" value="GH123_cat"/>
</dbReference>
<reference evidence="4 5" key="1">
    <citation type="submission" date="2018-05" db="EMBL/GenBank/DDBJ databases">
        <title>Paenibacillus flagellatus sp. nov., isolated from selenium mineral soil.</title>
        <authorList>
            <person name="Dai X."/>
        </authorList>
    </citation>
    <scope>NUCLEOTIDE SEQUENCE [LARGE SCALE GENOMIC DNA]</scope>
    <source>
        <strain evidence="4 5">DXL2</strain>
    </source>
</reference>
<evidence type="ECO:0000313" key="5">
    <source>
        <dbReference type="Proteomes" id="UP000247476"/>
    </source>
</evidence>
<dbReference type="Gene3D" id="2.60.120.430">
    <property type="entry name" value="Galactose-binding lectin"/>
    <property type="match status" value="1"/>
</dbReference>
<feature type="domain" description="Glycoside hydrolase 123 catalytic" evidence="2">
    <location>
        <begin position="290"/>
        <end position="484"/>
    </location>
</feature>
<protein>
    <submittedName>
        <fullName evidence="4">Uncharacterized protein</fullName>
    </submittedName>
</protein>
<keyword evidence="5" id="KW-1185">Reference proteome</keyword>
<dbReference type="Pfam" id="PF13320">
    <property type="entry name" value="GH123_cat"/>
    <property type="match status" value="1"/>
</dbReference>
<accession>A0A2V5KDH4</accession>
<organism evidence="4 5">
    <name type="scientific">Paenibacillus flagellatus</name>
    <dbReference type="NCBI Taxonomy" id="2211139"/>
    <lineage>
        <taxon>Bacteria</taxon>
        <taxon>Bacillati</taxon>
        <taxon>Bacillota</taxon>
        <taxon>Bacilli</taxon>
        <taxon>Bacillales</taxon>
        <taxon>Paenibacillaceae</taxon>
        <taxon>Paenibacillus</taxon>
    </lineage>
</organism>
<evidence type="ECO:0000259" key="2">
    <source>
        <dbReference type="Pfam" id="PF13320"/>
    </source>
</evidence>
<feature type="chain" id="PRO_5016080967" evidence="1">
    <location>
        <begin position="29"/>
        <end position="791"/>
    </location>
</feature>
<feature type="signal peptide" evidence="1">
    <location>
        <begin position="1"/>
        <end position="28"/>
    </location>
</feature>
<comment type="caution">
    <text evidence="4">The sequence shown here is derived from an EMBL/GenBank/DDBJ whole genome shotgun (WGS) entry which is preliminary data.</text>
</comment>
<dbReference type="OrthoDB" id="177619at2"/>
<sequence>MNHMTKRKSIAAALMALLLFLGVLPAAASAKTEPLFDFWVPTNTQKVMRDQPAPADGGVKTLRMEAARNEYEGGQVIVRTGSEPLRKLQVSVSELKQTDGSAKIRRDDIRLFRQHYIEVTTSTTAAYPKGWYPDALIPLDEEGKLEVAAGQNQGIWIKVYVPKGQPAGTYTGELTLHETGNPVRVPIELTVWDFELTDESHTKTAFTLWGDQVAYAHGGISGEPFWALLDKYYWASVDNRLTPSYLPVPFDNVDEFVRRAEPYITNPKVSAYRLALYRDAAGNVDEAKSKELVDKLRDKGLLGKAFYYLVDEPGVNRYPDVRNYKDILRRVAPDVPSLVTIQPVDELVGDVDIWVPEIDKYDYDFAHERQALGDHVWWYTCVVPKHPFPSYHLDDDSVGTRLLSWMQRDNDVEGTLFWSTTIFKKWNGKQYVDRDVWTDPMAFPGANGDGYLFYPGTALGIDGPIGTIRMETLREGAEDYEYLWLLEQRLNEAAAKLGIGEGTFSAKEAIQPYYDRLYDHIRDYEENPEKLLQVRREVAESIVALERDPAALVTVGTPVPGSRTITVFAGKGAQVAVNGQTLAPSVTADTYDRFDTTIALAPGLHDVTVAVSAGGATKTIVLKLAVKETAQTYAIALNRAETEQAVKRWTSSTVETSLSGEHATEGAHSLKAVYKAGAKFPNIRLFEAGKGFRSADWSAFEALEFDVFNPGETVQFYVKFHGLNGKTDDTFMQYVRAGRGETIRVPLKQVNLDLTQMKGIELWMWQQSAAKTLYFDNFRFVSGEPADSMEP</sequence>
<evidence type="ECO:0000313" key="4">
    <source>
        <dbReference type="EMBL" id="PYI56962.1"/>
    </source>
</evidence>
<dbReference type="AlphaFoldDB" id="A0A2V5KDH4"/>
<evidence type="ECO:0000259" key="3">
    <source>
        <dbReference type="Pfam" id="PF22680"/>
    </source>
</evidence>
<evidence type="ECO:0000256" key="1">
    <source>
        <dbReference type="SAM" id="SignalP"/>
    </source>
</evidence>
<dbReference type="SUPFAM" id="SSF49785">
    <property type="entry name" value="Galactose-binding domain-like"/>
    <property type="match status" value="1"/>
</dbReference>
<dbReference type="Proteomes" id="UP000247476">
    <property type="component" value="Unassembled WGS sequence"/>
</dbReference>
<proteinExistence type="predicted"/>
<keyword evidence="1" id="KW-0732">Signal</keyword>
<feature type="domain" description="Glycoside hydrolase 123 N-terminal" evidence="3">
    <location>
        <begin position="48"/>
        <end position="177"/>
    </location>
</feature>
<name>A0A2V5KDH4_9BACL</name>
<dbReference type="InterPro" id="IPR053850">
    <property type="entry name" value="Glyco_hydro_123_N_2"/>
</dbReference>
<dbReference type="Pfam" id="PF22680">
    <property type="entry name" value="Glyco_hydro_123_N_2"/>
    <property type="match status" value="1"/>
</dbReference>
<gene>
    <name evidence="4" type="ORF">DLM86_00490</name>
</gene>
<dbReference type="InterPro" id="IPR008979">
    <property type="entry name" value="Galactose-bd-like_sf"/>
</dbReference>
<dbReference type="EMBL" id="QJVJ01000001">
    <property type="protein sequence ID" value="PYI56962.1"/>
    <property type="molecule type" value="Genomic_DNA"/>
</dbReference>